<accession>A0ABR7XRN8</accession>
<evidence type="ECO:0000259" key="2">
    <source>
        <dbReference type="PROSITE" id="PS50943"/>
    </source>
</evidence>
<dbReference type="CDD" id="cd00093">
    <property type="entry name" value="HTH_XRE"/>
    <property type="match status" value="1"/>
</dbReference>
<comment type="caution">
    <text evidence="3">The sequence shown here is derived from an EMBL/GenBank/DDBJ whole genome shotgun (WGS) entry which is preliminary data.</text>
</comment>
<reference evidence="3 4" key="1">
    <citation type="submission" date="2020-08" db="EMBL/GenBank/DDBJ databases">
        <title>Sphingobacterium sp. DN00404 isolated from aquaculture water.</title>
        <authorList>
            <person name="Zhang M."/>
        </authorList>
    </citation>
    <scope>NUCLEOTIDE SEQUENCE [LARGE SCALE GENOMIC DNA]</scope>
    <source>
        <strain evidence="3 4">KCTC 42746</strain>
    </source>
</reference>
<dbReference type="PROSITE" id="PS50943">
    <property type="entry name" value="HTH_CROC1"/>
    <property type="match status" value="1"/>
</dbReference>
<keyword evidence="1" id="KW-0238">DNA-binding</keyword>
<proteinExistence type="predicted"/>
<dbReference type="Pfam" id="PF01381">
    <property type="entry name" value="HTH_3"/>
    <property type="match status" value="1"/>
</dbReference>
<dbReference type="InterPro" id="IPR001387">
    <property type="entry name" value="Cro/C1-type_HTH"/>
</dbReference>
<dbReference type="EMBL" id="JACNYL010000002">
    <property type="protein sequence ID" value="MBD1421841.1"/>
    <property type="molecule type" value="Genomic_DNA"/>
</dbReference>
<dbReference type="SUPFAM" id="SSF47413">
    <property type="entry name" value="lambda repressor-like DNA-binding domains"/>
    <property type="match status" value="1"/>
</dbReference>
<dbReference type="SMART" id="SM00530">
    <property type="entry name" value="HTH_XRE"/>
    <property type="match status" value="1"/>
</dbReference>
<dbReference type="Proteomes" id="UP000651112">
    <property type="component" value="Unassembled WGS sequence"/>
</dbReference>
<dbReference type="PANTHER" id="PTHR46797:SF24">
    <property type="entry name" value="DNA-BINDING PHAGE PROTEIN"/>
    <property type="match status" value="1"/>
</dbReference>
<evidence type="ECO:0000313" key="3">
    <source>
        <dbReference type="EMBL" id="MBD1421841.1"/>
    </source>
</evidence>
<sequence length="79" mass="8912">MDTDLYSFKINLGKRIKALREERGLTQPVLGALIDKDYQVLGRIENGRVNPSSFLVYQIASALKVTMSEIFDFSKLSDS</sequence>
<feature type="domain" description="HTH cro/C1-type" evidence="2">
    <location>
        <begin position="16"/>
        <end position="70"/>
    </location>
</feature>
<organism evidence="3 4">
    <name type="scientific">Sphingobacterium chuzhouense</name>
    <dbReference type="NCBI Taxonomy" id="1742264"/>
    <lineage>
        <taxon>Bacteria</taxon>
        <taxon>Pseudomonadati</taxon>
        <taxon>Bacteroidota</taxon>
        <taxon>Sphingobacteriia</taxon>
        <taxon>Sphingobacteriales</taxon>
        <taxon>Sphingobacteriaceae</taxon>
        <taxon>Sphingobacterium</taxon>
    </lineage>
</organism>
<dbReference type="Gene3D" id="1.10.260.40">
    <property type="entry name" value="lambda repressor-like DNA-binding domains"/>
    <property type="match status" value="1"/>
</dbReference>
<dbReference type="InterPro" id="IPR050807">
    <property type="entry name" value="TransReg_Diox_bact_type"/>
</dbReference>
<keyword evidence="4" id="KW-1185">Reference proteome</keyword>
<dbReference type="PANTHER" id="PTHR46797">
    <property type="entry name" value="HTH-TYPE TRANSCRIPTIONAL REGULATOR"/>
    <property type="match status" value="1"/>
</dbReference>
<evidence type="ECO:0000313" key="4">
    <source>
        <dbReference type="Proteomes" id="UP000651112"/>
    </source>
</evidence>
<dbReference type="InterPro" id="IPR010982">
    <property type="entry name" value="Lambda_DNA-bd_dom_sf"/>
</dbReference>
<name>A0ABR7XRN8_9SPHI</name>
<gene>
    <name evidence="3" type="ORF">H8B21_09705</name>
</gene>
<protein>
    <submittedName>
        <fullName evidence="3">Helix-turn-helix transcriptional regulator</fullName>
    </submittedName>
</protein>
<evidence type="ECO:0000256" key="1">
    <source>
        <dbReference type="ARBA" id="ARBA00023125"/>
    </source>
</evidence>
<dbReference type="RefSeq" id="WP_190313547.1">
    <property type="nucleotide sequence ID" value="NZ_JACNYL010000002.1"/>
</dbReference>